<name>A8ZU67_DESOH</name>
<feature type="transmembrane region" description="Helical" evidence="1">
    <location>
        <begin position="78"/>
        <end position="97"/>
    </location>
</feature>
<evidence type="ECO:0000256" key="1">
    <source>
        <dbReference type="SAM" id="Phobius"/>
    </source>
</evidence>
<evidence type="ECO:0000313" key="2">
    <source>
        <dbReference type="EMBL" id="ABW66379.1"/>
    </source>
</evidence>
<dbReference type="AlphaFoldDB" id="A8ZU67"/>
<dbReference type="EMBL" id="CP000859">
    <property type="protein sequence ID" value="ABW66379.1"/>
    <property type="molecule type" value="Genomic_DNA"/>
</dbReference>
<keyword evidence="3" id="KW-1185">Reference proteome</keyword>
<keyword evidence="1" id="KW-0812">Transmembrane</keyword>
<feature type="transmembrane region" description="Helical" evidence="1">
    <location>
        <begin position="12"/>
        <end position="30"/>
    </location>
</feature>
<feature type="transmembrane region" description="Helical" evidence="1">
    <location>
        <begin position="42"/>
        <end position="58"/>
    </location>
</feature>
<dbReference type="KEGG" id="dol:Dole_0569"/>
<keyword evidence="1" id="KW-1133">Transmembrane helix</keyword>
<keyword evidence="1" id="KW-0472">Membrane</keyword>
<sequence>MEYEKILNPDFWKAFKIPGYALAVLLLLLLMRDINNGLEYIYIQKVANFAIGASIISYGHSMLHSTWVNRRKEMDLPFWPQLLALTIHAVWFGFFLYQVV</sequence>
<dbReference type="RefSeq" id="WP_012173998.1">
    <property type="nucleotide sequence ID" value="NC_009943.1"/>
</dbReference>
<protein>
    <submittedName>
        <fullName evidence="2">Uncharacterized protein</fullName>
    </submittedName>
</protein>
<dbReference type="Proteomes" id="UP000008561">
    <property type="component" value="Chromosome"/>
</dbReference>
<proteinExistence type="predicted"/>
<dbReference type="HOGENOM" id="CLU_2301289_0_0_7"/>
<evidence type="ECO:0000313" key="3">
    <source>
        <dbReference type="Proteomes" id="UP000008561"/>
    </source>
</evidence>
<reference evidence="2 3" key="1">
    <citation type="submission" date="2007-10" db="EMBL/GenBank/DDBJ databases">
        <title>Complete sequence of Desulfococcus oleovorans Hxd3.</title>
        <authorList>
            <consortium name="US DOE Joint Genome Institute"/>
            <person name="Copeland A."/>
            <person name="Lucas S."/>
            <person name="Lapidus A."/>
            <person name="Barry K."/>
            <person name="Glavina del Rio T."/>
            <person name="Dalin E."/>
            <person name="Tice H."/>
            <person name="Pitluck S."/>
            <person name="Kiss H."/>
            <person name="Brettin T."/>
            <person name="Bruce D."/>
            <person name="Detter J.C."/>
            <person name="Han C."/>
            <person name="Schmutz J."/>
            <person name="Larimer F."/>
            <person name="Land M."/>
            <person name="Hauser L."/>
            <person name="Kyrpides N."/>
            <person name="Kim E."/>
            <person name="Wawrik B."/>
            <person name="Richardson P."/>
        </authorList>
    </citation>
    <scope>NUCLEOTIDE SEQUENCE [LARGE SCALE GENOMIC DNA]</scope>
    <source>
        <strain evidence="3">DSM 6200 / JCM 39069 / Hxd3</strain>
    </source>
</reference>
<accession>A8ZU67</accession>
<gene>
    <name evidence="2" type="ordered locus">Dole_0569</name>
</gene>
<organism evidence="2 3">
    <name type="scientific">Desulfosudis oleivorans (strain DSM 6200 / JCM 39069 / Hxd3)</name>
    <name type="common">Desulfococcus oleovorans</name>
    <dbReference type="NCBI Taxonomy" id="96561"/>
    <lineage>
        <taxon>Bacteria</taxon>
        <taxon>Pseudomonadati</taxon>
        <taxon>Thermodesulfobacteriota</taxon>
        <taxon>Desulfobacteria</taxon>
        <taxon>Desulfobacterales</taxon>
        <taxon>Desulfosudaceae</taxon>
        <taxon>Desulfosudis</taxon>
    </lineage>
</organism>